<dbReference type="PRINTS" id="PR00344">
    <property type="entry name" value="BCTRLSENSOR"/>
</dbReference>
<evidence type="ECO:0000256" key="7">
    <source>
        <dbReference type="ARBA" id="ARBA00022777"/>
    </source>
</evidence>
<proteinExistence type="predicted"/>
<dbReference type="InterPro" id="IPR004358">
    <property type="entry name" value="Sig_transdc_His_kin-like_C"/>
</dbReference>
<dbReference type="PANTHER" id="PTHR45436:SF5">
    <property type="entry name" value="SENSOR HISTIDINE KINASE TRCS"/>
    <property type="match status" value="1"/>
</dbReference>
<keyword evidence="6 11" id="KW-0812">Transmembrane</keyword>
<accession>A0A0T6LNQ3</accession>
<feature type="domain" description="Histidine kinase" evidence="12">
    <location>
        <begin position="178"/>
        <end position="387"/>
    </location>
</feature>
<keyword evidence="10 11" id="KW-0472">Membrane</keyword>
<dbReference type="Pfam" id="PF00512">
    <property type="entry name" value="HisKA"/>
    <property type="match status" value="1"/>
</dbReference>
<reference evidence="14 15" key="1">
    <citation type="submission" date="2015-10" db="EMBL/GenBank/DDBJ databases">
        <title>Draft genome sequence of pyrrolomycin-producing Streptomyces vitaminophilus.</title>
        <authorList>
            <person name="Graham D.E."/>
            <person name="Mahan K.M."/>
            <person name="Klingeman D.M."/>
            <person name="Hettich R.L."/>
            <person name="Parry R.J."/>
        </authorList>
    </citation>
    <scope>NUCLEOTIDE SEQUENCE [LARGE SCALE GENOMIC DNA]</scope>
    <source>
        <strain evidence="14 15">ATCC 31673</strain>
    </source>
</reference>
<evidence type="ECO:0000256" key="3">
    <source>
        <dbReference type="ARBA" id="ARBA00012438"/>
    </source>
</evidence>
<evidence type="ECO:0000256" key="2">
    <source>
        <dbReference type="ARBA" id="ARBA00004236"/>
    </source>
</evidence>
<dbReference type="eggNOG" id="COG2205">
    <property type="taxonomic scope" value="Bacteria"/>
</dbReference>
<dbReference type="STRING" id="76728.AQ490_06850"/>
<gene>
    <name evidence="14" type="ORF">AQ490_06850</name>
</gene>
<dbReference type="PROSITE" id="PS50109">
    <property type="entry name" value="HIS_KIN"/>
    <property type="match status" value="1"/>
</dbReference>
<dbReference type="Proteomes" id="UP000050867">
    <property type="component" value="Unassembled WGS sequence"/>
</dbReference>
<dbReference type="PROSITE" id="PS50885">
    <property type="entry name" value="HAMP"/>
    <property type="match status" value="1"/>
</dbReference>
<dbReference type="SMART" id="SM00388">
    <property type="entry name" value="HisKA"/>
    <property type="match status" value="1"/>
</dbReference>
<dbReference type="Gene3D" id="6.10.340.10">
    <property type="match status" value="1"/>
</dbReference>
<feature type="transmembrane region" description="Helical" evidence="11">
    <location>
        <begin position="26"/>
        <end position="49"/>
    </location>
</feature>
<evidence type="ECO:0000256" key="1">
    <source>
        <dbReference type="ARBA" id="ARBA00000085"/>
    </source>
</evidence>
<keyword evidence="4" id="KW-0597">Phosphoprotein</keyword>
<evidence type="ECO:0000313" key="14">
    <source>
        <dbReference type="EMBL" id="KRV47604.1"/>
    </source>
</evidence>
<dbReference type="RefSeq" id="WP_040912229.1">
    <property type="nucleotide sequence ID" value="NZ_LLZU01000036.1"/>
</dbReference>
<dbReference type="InterPro" id="IPR003661">
    <property type="entry name" value="HisK_dim/P_dom"/>
</dbReference>
<evidence type="ECO:0000256" key="5">
    <source>
        <dbReference type="ARBA" id="ARBA00022679"/>
    </source>
</evidence>
<evidence type="ECO:0000256" key="4">
    <source>
        <dbReference type="ARBA" id="ARBA00022553"/>
    </source>
</evidence>
<dbReference type="EMBL" id="LLZU01000036">
    <property type="protein sequence ID" value="KRV47604.1"/>
    <property type="molecule type" value="Genomic_DNA"/>
</dbReference>
<organism evidence="14 15">
    <name type="scientific">Wenjunlia vitaminophila</name>
    <name type="common">Streptomyces vitaminophilus</name>
    <dbReference type="NCBI Taxonomy" id="76728"/>
    <lineage>
        <taxon>Bacteria</taxon>
        <taxon>Bacillati</taxon>
        <taxon>Actinomycetota</taxon>
        <taxon>Actinomycetes</taxon>
        <taxon>Kitasatosporales</taxon>
        <taxon>Streptomycetaceae</taxon>
        <taxon>Wenjunlia</taxon>
    </lineage>
</organism>
<comment type="caution">
    <text evidence="14">The sequence shown here is derived from an EMBL/GenBank/DDBJ whole genome shotgun (WGS) entry which is preliminary data.</text>
</comment>
<dbReference type="GO" id="GO:0005886">
    <property type="term" value="C:plasma membrane"/>
    <property type="evidence" value="ECO:0007669"/>
    <property type="project" value="UniProtKB-SubCell"/>
</dbReference>
<comment type="subcellular location">
    <subcellularLocation>
        <location evidence="2">Cell membrane</location>
    </subcellularLocation>
</comment>
<dbReference type="PANTHER" id="PTHR45436">
    <property type="entry name" value="SENSOR HISTIDINE KINASE YKOH"/>
    <property type="match status" value="1"/>
</dbReference>
<keyword evidence="8 11" id="KW-1133">Transmembrane helix</keyword>
<keyword evidence="15" id="KW-1185">Reference proteome</keyword>
<dbReference type="InterPro" id="IPR005467">
    <property type="entry name" value="His_kinase_dom"/>
</dbReference>
<name>A0A0T6LNQ3_WENVI</name>
<keyword evidence="5" id="KW-0808">Transferase</keyword>
<dbReference type="EC" id="2.7.13.3" evidence="3"/>
<dbReference type="Gene3D" id="1.10.287.130">
    <property type="match status" value="1"/>
</dbReference>
<protein>
    <recommendedName>
        <fullName evidence="3">histidine kinase</fullName>
        <ecNumber evidence="3">2.7.13.3</ecNumber>
    </recommendedName>
</protein>
<dbReference type="InterPro" id="IPR050428">
    <property type="entry name" value="TCS_sensor_his_kinase"/>
</dbReference>
<keyword evidence="7 14" id="KW-0418">Kinase</keyword>
<dbReference type="Pfam" id="PF00672">
    <property type="entry name" value="HAMP"/>
    <property type="match status" value="1"/>
</dbReference>
<dbReference type="CDD" id="cd00082">
    <property type="entry name" value="HisKA"/>
    <property type="match status" value="1"/>
</dbReference>
<dbReference type="OrthoDB" id="9786919at2"/>
<evidence type="ECO:0000256" key="8">
    <source>
        <dbReference type="ARBA" id="ARBA00022989"/>
    </source>
</evidence>
<dbReference type="Gene3D" id="3.30.565.10">
    <property type="entry name" value="Histidine kinase-like ATPase, C-terminal domain"/>
    <property type="match status" value="1"/>
</dbReference>
<evidence type="ECO:0000256" key="11">
    <source>
        <dbReference type="SAM" id="Phobius"/>
    </source>
</evidence>
<evidence type="ECO:0000256" key="6">
    <source>
        <dbReference type="ARBA" id="ARBA00022692"/>
    </source>
</evidence>
<dbReference type="SUPFAM" id="SSF55874">
    <property type="entry name" value="ATPase domain of HSP90 chaperone/DNA topoisomerase II/histidine kinase"/>
    <property type="match status" value="1"/>
</dbReference>
<keyword evidence="9" id="KW-0902">Two-component regulatory system</keyword>
<comment type="catalytic activity">
    <reaction evidence="1">
        <text>ATP + protein L-histidine = ADP + protein N-phospho-L-histidine.</text>
        <dbReference type="EC" id="2.7.13.3"/>
    </reaction>
</comment>
<dbReference type="SMART" id="SM00387">
    <property type="entry name" value="HATPase_c"/>
    <property type="match status" value="1"/>
</dbReference>
<dbReference type="AlphaFoldDB" id="A0A0T6LNQ3"/>
<dbReference type="InterPro" id="IPR036890">
    <property type="entry name" value="HATPase_C_sf"/>
</dbReference>
<feature type="domain" description="HAMP" evidence="13">
    <location>
        <begin position="117"/>
        <end position="170"/>
    </location>
</feature>
<dbReference type="GO" id="GO:0000155">
    <property type="term" value="F:phosphorelay sensor kinase activity"/>
    <property type="evidence" value="ECO:0007669"/>
    <property type="project" value="InterPro"/>
</dbReference>
<dbReference type="SMART" id="SM00304">
    <property type="entry name" value="HAMP"/>
    <property type="match status" value="1"/>
</dbReference>
<evidence type="ECO:0000313" key="15">
    <source>
        <dbReference type="Proteomes" id="UP000050867"/>
    </source>
</evidence>
<evidence type="ECO:0000259" key="12">
    <source>
        <dbReference type="PROSITE" id="PS50109"/>
    </source>
</evidence>
<dbReference type="SUPFAM" id="SSF47384">
    <property type="entry name" value="Homodimeric domain of signal transducing histidine kinase"/>
    <property type="match status" value="1"/>
</dbReference>
<dbReference type="InterPro" id="IPR003660">
    <property type="entry name" value="HAMP_dom"/>
</dbReference>
<evidence type="ECO:0000256" key="9">
    <source>
        <dbReference type="ARBA" id="ARBA00023012"/>
    </source>
</evidence>
<dbReference type="SUPFAM" id="SSF158472">
    <property type="entry name" value="HAMP domain-like"/>
    <property type="match status" value="1"/>
</dbReference>
<dbReference type="InterPro" id="IPR003594">
    <property type="entry name" value="HATPase_dom"/>
</dbReference>
<sequence length="391" mass="42250">MPATASDRPAVARGPRRLRWSARLRLTILYGGLFLLSGAALLTITYLLVATRGEPKIVVKAIVPGNELRAAEPDLLQQAKNAQDQYDESMRQLLTQSATALALMSATSVATGWLVAGRVLRPVRTMADRARSISDRNLHERLDVTGPNDEFKELGDTFDELLGRLDAAFDAQRRFAANASHELRTPLTLQRAMIEVALANPTASTESLRAVCERVLAAGEHQEHLIDGLLTLTRSHRGLERREPTDLAPVVRATLHDRHTGPVRVEHDLAPAWTVGDPRLVERLVSNLLDNALRHNAPDGWVRVTTRVADGGALLRVANSGPHIPHDRIDALFQPFQRSDSRTGSPDGHGLGLSIVAAVATAHDADVTALPGPEGGLDITVAFPAAAPHAV</sequence>
<dbReference type="InterPro" id="IPR036097">
    <property type="entry name" value="HisK_dim/P_sf"/>
</dbReference>
<dbReference type="Pfam" id="PF02518">
    <property type="entry name" value="HATPase_c"/>
    <property type="match status" value="1"/>
</dbReference>
<evidence type="ECO:0000259" key="13">
    <source>
        <dbReference type="PROSITE" id="PS50885"/>
    </source>
</evidence>
<evidence type="ECO:0000256" key="10">
    <source>
        <dbReference type="ARBA" id="ARBA00023136"/>
    </source>
</evidence>
<dbReference type="CDD" id="cd06225">
    <property type="entry name" value="HAMP"/>
    <property type="match status" value="1"/>
</dbReference>